<name>A0AAD9SSB4_PHOAM</name>
<accession>A0AAD9SSB4</accession>
<protein>
    <recommendedName>
        <fullName evidence="4">25S rRNA (Uridine(2843)-N(3))-methyltransferase</fullName>
    </recommendedName>
</protein>
<dbReference type="Proteomes" id="UP001265746">
    <property type="component" value="Unassembled WGS sequence"/>
</dbReference>
<feature type="region of interest" description="Disordered" evidence="1">
    <location>
        <begin position="1"/>
        <end position="36"/>
    </location>
</feature>
<evidence type="ECO:0000313" key="3">
    <source>
        <dbReference type="Proteomes" id="UP001265746"/>
    </source>
</evidence>
<gene>
    <name evidence="2" type="ORF">N8I77_002133</name>
</gene>
<keyword evidence="3" id="KW-1185">Reference proteome</keyword>
<reference evidence="2" key="1">
    <citation type="submission" date="2023-06" db="EMBL/GenBank/DDBJ databases">
        <authorList>
            <person name="Noh H."/>
        </authorList>
    </citation>
    <scope>NUCLEOTIDE SEQUENCE</scope>
    <source>
        <strain evidence="2">DUCC20226</strain>
    </source>
</reference>
<sequence>MVKKPPSKSSSKKTPIKQTNPVKPEGSSESKPADQIPIQDIAHQQKVLRVFENSFTSVLSSQNFNSTLQEVKTALFNREFDKAFGNEDFLEAYASRWSPTRALCYASVLTGIRSHLYGLSERSAAEYALDNRGGQDPLRVLAIGGAAAELVALGSFLSQQPTALTGSITLVDVGPWAGVVTTLRTGLSIAAPLSKYASTAAQAANTPLVESTRLGDVIFKQQDVLSLSRDDLAALIRTNGAEHQPVLVTLFFTLNELFTAGGIGKTTAFLLKLTEMVPPGSLLLVIDSPGSYSETTVGKEAKRYPTQWLLEKLLLDTAGDAWEKIESQDSAWFRLPPDLKYPIPLEDMRYQIHLYRATRRAAED</sequence>
<proteinExistence type="predicted"/>
<dbReference type="AlphaFoldDB" id="A0AAD9SSB4"/>
<dbReference type="EMBL" id="JAUJFL010000001">
    <property type="protein sequence ID" value="KAK2615371.1"/>
    <property type="molecule type" value="Genomic_DNA"/>
</dbReference>
<dbReference type="InterPro" id="IPR021463">
    <property type="entry name" value="Methyltransf_34"/>
</dbReference>
<evidence type="ECO:0000256" key="1">
    <source>
        <dbReference type="SAM" id="MobiDB-lite"/>
    </source>
</evidence>
<feature type="compositionally biased region" description="Basic residues" evidence="1">
    <location>
        <begin position="1"/>
        <end position="15"/>
    </location>
</feature>
<comment type="caution">
    <text evidence="2">The sequence shown here is derived from an EMBL/GenBank/DDBJ whole genome shotgun (WGS) entry which is preliminary data.</text>
</comment>
<dbReference type="Pfam" id="PF11312">
    <property type="entry name" value="Methyltransf_34"/>
    <property type="match status" value="1"/>
</dbReference>
<organism evidence="2 3">
    <name type="scientific">Phomopsis amygdali</name>
    <name type="common">Fusicoccum amygdali</name>
    <dbReference type="NCBI Taxonomy" id="1214568"/>
    <lineage>
        <taxon>Eukaryota</taxon>
        <taxon>Fungi</taxon>
        <taxon>Dikarya</taxon>
        <taxon>Ascomycota</taxon>
        <taxon>Pezizomycotina</taxon>
        <taxon>Sordariomycetes</taxon>
        <taxon>Sordariomycetidae</taxon>
        <taxon>Diaporthales</taxon>
        <taxon>Diaporthaceae</taxon>
        <taxon>Diaporthe</taxon>
    </lineage>
</organism>
<evidence type="ECO:0000313" key="2">
    <source>
        <dbReference type="EMBL" id="KAK2615371.1"/>
    </source>
</evidence>
<evidence type="ECO:0008006" key="4">
    <source>
        <dbReference type="Google" id="ProtNLM"/>
    </source>
</evidence>